<comment type="caution">
    <text evidence="1">The sequence shown here is derived from an EMBL/GenBank/DDBJ whole genome shotgun (WGS) entry which is preliminary data.</text>
</comment>
<dbReference type="RefSeq" id="WP_211351264.1">
    <property type="nucleotide sequence ID" value="NZ_JBIUBA010000020.1"/>
</dbReference>
<proteinExistence type="predicted"/>
<dbReference type="AlphaFoldDB" id="A0A495XCU4"/>
<evidence type="ECO:0000313" key="1">
    <source>
        <dbReference type="EMBL" id="RKT71126.1"/>
    </source>
</evidence>
<dbReference type="EMBL" id="RBXR01000001">
    <property type="protein sequence ID" value="RKT71126.1"/>
    <property type="molecule type" value="Genomic_DNA"/>
</dbReference>
<dbReference type="Proteomes" id="UP000272729">
    <property type="component" value="Unassembled WGS sequence"/>
</dbReference>
<evidence type="ECO:0000313" key="2">
    <source>
        <dbReference type="Proteomes" id="UP000272729"/>
    </source>
</evidence>
<reference evidence="1 2" key="1">
    <citation type="submission" date="2018-10" db="EMBL/GenBank/DDBJ databases">
        <title>Sequencing the genomes of 1000 actinobacteria strains.</title>
        <authorList>
            <person name="Klenk H.-P."/>
        </authorList>
    </citation>
    <scope>NUCLEOTIDE SEQUENCE [LARGE SCALE GENOMIC DNA]</scope>
    <source>
        <strain evidence="1 2">DSM 43911</strain>
    </source>
</reference>
<keyword evidence="2" id="KW-1185">Reference proteome</keyword>
<gene>
    <name evidence="1" type="ORF">DFJ66_4405</name>
</gene>
<sequence>MTERPTLHWRRELAREVAAVAEGTMSADHTSFLGSYSPSFLDAVDAALAAFEAEVRGLGGATDSEVLAAVERVVQALNEVNREESGGAIDTDEREQLCLFIDEVLTDRGIDVGELAAREGVERYAITDRWRRW</sequence>
<name>A0A495XCU4_9PSEU</name>
<protein>
    <submittedName>
        <fullName evidence="1">Uncharacterized protein</fullName>
    </submittedName>
</protein>
<accession>A0A495XCU4</accession>
<organism evidence="1 2">
    <name type="scientific">Saccharothrix variisporea</name>
    <dbReference type="NCBI Taxonomy" id="543527"/>
    <lineage>
        <taxon>Bacteria</taxon>
        <taxon>Bacillati</taxon>
        <taxon>Actinomycetota</taxon>
        <taxon>Actinomycetes</taxon>
        <taxon>Pseudonocardiales</taxon>
        <taxon>Pseudonocardiaceae</taxon>
        <taxon>Saccharothrix</taxon>
    </lineage>
</organism>